<keyword evidence="2" id="KW-1185">Reference proteome</keyword>
<dbReference type="AlphaFoldDB" id="A0A8J6EDF8"/>
<evidence type="ECO:0000313" key="1">
    <source>
        <dbReference type="EMBL" id="KAG9467102.1"/>
    </source>
</evidence>
<sequence>MLGWDWQMSFGHRVPRITFRTVAPRLTTRFLSIGDDCFFPAFGSLPTLTCLLLRLPLISPLYGKTSVFRLWYLTLILIDGHWALSAAGPERNLLARQVEMLPAQGFTEGVKC</sequence>
<proteinExistence type="predicted"/>
<dbReference type="EMBL" id="WNTK01001618">
    <property type="protein sequence ID" value="KAG9467102.1"/>
    <property type="molecule type" value="Genomic_DNA"/>
</dbReference>
<comment type="caution">
    <text evidence="1">The sequence shown here is derived from an EMBL/GenBank/DDBJ whole genome shotgun (WGS) entry which is preliminary data.</text>
</comment>
<reference evidence="1" key="1">
    <citation type="thesis" date="2020" institute="ProQuest LLC" country="789 East Eisenhower Parkway, Ann Arbor, MI, USA">
        <title>Comparative Genomics and Chromosome Evolution.</title>
        <authorList>
            <person name="Mudd A.B."/>
        </authorList>
    </citation>
    <scope>NUCLEOTIDE SEQUENCE</scope>
    <source>
        <strain evidence="1">HN-11 Male</strain>
        <tissue evidence="1">Kidney and liver</tissue>
    </source>
</reference>
<dbReference type="Proteomes" id="UP000770717">
    <property type="component" value="Unassembled WGS sequence"/>
</dbReference>
<accession>A0A8J6EDF8</accession>
<evidence type="ECO:0000313" key="2">
    <source>
        <dbReference type="Proteomes" id="UP000770717"/>
    </source>
</evidence>
<protein>
    <submittedName>
        <fullName evidence="1">Uncharacterized protein</fullName>
    </submittedName>
</protein>
<gene>
    <name evidence="1" type="ORF">GDO78_015629</name>
</gene>
<name>A0A8J6EDF8_ELECQ</name>
<organism evidence="1 2">
    <name type="scientific">Eleutherodactylus coqui</name>
    <name type="common">Puerto Rican coqui</name>
    <dbReference type="NCBI Taxonomy" id="57060"/>
    <lineage>
        <taxon>Eukaryota</taxon>
        <taxon>Metazoa</taxon>
        <taxon>Chordata</taxon>
        <taxon>Craniata</taxon>
        <taxon>Vertebrata</taxon>
        <taxon>Euteleostomi</taxon>
        <taxon>Amphibia</taxon>
        <taxon>Batrachia</taxon>
        <taxon>Anura</taxon>
        <taxon>Neobatrachia</taxon>
        <taxon>Hyloidea</taxon>
        <taxon>Eleutherodactylidae</taxon>
        <taxon>Eleutherodactylinae</taxon>
        <taxon>Eleutherodactylus</taxon>
        <taxon>Eleutherodactylus</taxon>
    </lineage>
</organism>